<name>A0A437MCA6_9SPHN</name>
<dbReference type="SMART" id="SM00052">
    <property type="entry name" value="EAL"/>
    <property type="match status" value="1"/>
</dbReference>
<dbReference type="Proteomes" id="UP000282971">
    <property type="component" value="Unassembled WGS sequence"/>
</dbReference>
<keyword evidence="4" id="KW-1185">Reference proteome</keyword>
<dbReference type="InterPro" id="IPR000160">
    <property type="entry name" value="GGDEF_dom"/>
</dbReference>
<dbReference type="PROSITE" id="PS50883">
    <property type="entry name" value="EAL"/>
    <property type="match status" value="1"/>
</dbReference>
<feature type="domain" description="EAL" evidence="1">
    <location>
        <begin position="414"/>
        <end position="667"/>
    </location>
</feature>
<evidence type="ECO:0000259" key="1">
    <source>
        <dbReference type="PROSITE" id="PS50883"/>
    </source>
</evidence>
<evidence type="ECO:0000313" key="3">
    <source>
        <dbReference type="EMBL" id="RVT95193.1"/>
    </source>
</evidence>
<dbReference type="InterPro" id="IPR029787">
    <property type="entry name" value="Nucleotide_cyclase"/>
</dbReference>
<dbReference type="AlphaFoldDB" id="A0A437MCA6"/>
<dbReference type="GO" id="GO:0071111">
    <property type="term" value="F:cyclic-guanylate-specific phosphodiesterase activity"/>
    <property type="evidence" value="ECO:0007669"/>
    <property type="project" value="InterPro"/>
</dbReference>
<feature type="domain" description="GGDEF" evidence="2">
    <location>
        <begin position="268"/>
        <end position="405"/>
    </location>
</feature>
<dbReference type="PROSITE" id="PS50887">
    <property type="entry name" value="GGDEF"/>
    <property type="match status" value="1"/>
</dbReference>
<dbReference type="InterPro" id="IPR001633">
    <property type="entry name" value="EAL_dom"/>
</dbReference>
<dbReference type="SUPFAM" id="SSF55073">
    <property type="entry name" value="Nucleotide cyclase"/>
    <property type="match status" value="1"/>
</dbReference>
<dbReference type="NCBIfam" id="TIGR00254">
    <property type="entry name" value="GGDEF"/>
    <property type="match status" value="1"/>
</dbReference>
<evidence type="ECO:0000259" key="2">
    <source>
        <dbReference type="PROSITE" id="PS50887"/>
    </source>
</evidence>
<dbReference type="CDD" id="cd01948">
    <property type="entry name" value="EAL"/>
    <property type="match status" value="1"/>
</dbReference>
<reference evidence="3 4" key="1">
    <citation type="submission" date="2019-01" db="EMBL/GenBank/DDBJ databases">
        <authorList>
            <person name="Chen W.-M."/>
        </authorList>
    </citation>
    <scope>NUCLEOTIDE SEQUENCE [LARGE SCALE GENOMIC DNA]</scope>
    <source>
        <strain evidence="3 4">CCP-7</strain>
    </source>
</reference>
<organism evidence="3 4">
    <name type="scientific">Sphingomonas crocodyli</name>
    <dbReference type="NCBI Taxonomy" id="1979270"/>
    <lineage>
        <taxon>Bacteria</taxon>
        <taxon>Pseudomonadati</taxon>
        <taxon>Pseudomonadota</taxon>
        <taxon>Alphaproteobacteria</taxon>
        <taxon>Sphingomonadales</taxon>
        <taxon>Sphingomonadaceae</taxon>
        <taxon>Sphingomonas</taxon>
    </lineage>
</organism>
<dbReference type="EMBL" id="SACN01000001">
    <property type="protein sequence ID" value="RVT95193.1"/>
    <property type="molecule type" value="Genomic_DNA"/>
</dbReference>
<dbReference type="Gene3D" id="3.20.20.450">
    <property type="entry name" value="EAL domain"/>
    <property type="match status" value="1"/>
</dbReference>
<dbReference type="OrthoDB" id="9814202at2"/>
<evidence type="ECO:0000313" key="4">
    <source>
        <dbReference type="Proteomes" id="UP000282971"/>
    </source>
</evidence>
<dbReference type="InterPro" id="IPR043128">
    <property type="entry name" value="Rev_trsase/Diguanyl_cyclase"/>
</dbReference>
<dbReference type="InterPro" id="IPR050706">
    <property type="entry name" value="Cyclic-di-GMP_PDE-like"/>
</dbReference>
<protein>
    <submittedName>
        <fullName evidence="3">EAL domain-containing protein</fullName>
    </submittedName>
</protein>
<dbReference type="SUPFAM" id="SSF141868">
    <property type="entry name" value="EAL domain-like"/>
    <property type="match status" value="1"/>
</dbReference>
<dbReference type="Gene3D" id="3.30.70.270">
    <property type="match status" value="1"/>
</dbReference>
<sequence>MLSFRQRDELAALIRKSGRSVVAARRPDMIERRFIGSGAAIAVVDARGAPREGLAACEALSLPIASTGSALLVLISQGDLAVLDRFIEAGVTHYLISPFGQDALVNMLRMTDRFVERVAGGGKSASERARLRLAETEAWTWRPGDRSVQLSSAFAERIGLAERDVHIWRLLAGIDKAGRRAANEALSKLLANGRAGAFAHGVGGRGERLAHHIHFDDDRGVVIGWVEGSRGEGEVPAGPSDPLTGLANADTVRAFLAERLTNGEGPEPRATLMLLGISRFGLVNAAFGRVAGDAVLQGVAKRIERIMGQAGQERVLIARTAGSEFAIAIGSSLAPEKAELIAQRLVDAVCRPFVSAERLIPLSCRVGVAAAEPDRSEPVASLFQRAGAALAAAKHGDQGVHMLDASQEAESHRRSQLEIDLRRALHDREIDVLFQPQVKIGTGEIVGVEALARWRHPTLGELGAETLFDAAARSDYVTQLSAHVQRRALELAARWPLGLSHLRLSLNVTASDITSPNFVAEFLARVDAVGFPRQRLTVEVTESGLIEDLSNAAVILSDLRGAGLRVAIDDFGTGYSSLAYLKALPLDYLKIDKALAADISGSTRDRIVVRGVIDMARSLGLAVVAEGVETTAQLGLLAREGCNYYQGFLCSRAVDSEALIGLLQGERSEASPAA</sequence>
<dbReference type="InterPro" id="IPR011006">
    <property type="entry name" value="CheY-like_superfamily"/>
</dbReference>
<dbReference type="PANTHER" id="PTHR33121:SF79">
    <property type="entry name" value="CYCLIC DI-GMP PHOSPHODIESTERASE PDED-RELATED"/>
    <property type="match status" value="1"/>
</dbReference>
<dbReference type="Pfam" id="PF00990">
    <property type="entry name" value="GGDEF"/>
    <property type="match status" value="1"/>
</dbReference>
<gene>
    <name evidence="3" type="ORF">EOD43_13680</name>
</gene>
<proteinExistence type="predicted"/>
<dbReference type="SUPFAM" id="SSF52172">
    <property type="entry name" value="CheY-like"/>
    <property type="match status" value="1"/>
</dbReference>
<dbReference type="Pfam" id="PF00563">
    <property type="entry name" value="EAL"/>
    <property type="match status" value="1"/>
</dbReference>
<dbReference type="InterPro" id="IPR035919">
    <property type="entry name" value="EAL_sf"/>
</dbReference>
<dbReference type="SMART" id="SM00267">
    <property type="entry name" value="GGDEF"/>
    <property type="match status" value="1"/>
</dbReference>
<accession>A0A437MCA6</accession>
<dbReference type="PANTHER" id="PTHR33121">
    <property type="entry name" value="CYCLIC DI-GMP PHOSPHODIESTERASE PDEF"/>
    <property type="match status" value="1"/>
</dbReference>
<dbReference type="CDD" id="cd01949">
    <property type="entry name" value="GGDEF"/>
    <property type="match status" value="1"/>
</dbReference>
<comment type="caution">
    <text evidence="3">The sequence shown here is derived from an EMBL/GenBank/DDBJ whole genome shotgun (WGS) entry which is preliminary data.</text>
</comment>